<dbReference type="PROSITE" id="PS50966">
    <property type="entry name" value="ZF_SWIM"/>
    <property type="match status" value="1"/>
</dbReference>
<keyword evidence="2" id="KW-0479">Metal-binding</keyword>
<dbReference type="PROSITE" id="PS51194">
    <property type="entry name" value="HELICASE_CTER"/>
    <property type="match status" value="1"/>
</dbReference>
<dbReference type="InterPro" id="IPR000330">
    <property type="entry name" value="SNF2_N"/>
</dbReference>
<evidence type="ECO:0000259" key="3">
    <source>
        <dbReference type="PROSITE" id="PS50966"/>
    </source>
</evidence>
<dbReference type="PANTHER" id="PTHR10799">
    <property type="entry name" value="SNF2/RAD54 HELICASE FAMILY"/>
    <property type="match status" value="1"/>
</dbReference>
<evidence type="ECO:0000256" key="2">
    <source>
        <dbReference type="PROSITE-ProRule" id="PRU00325"/>
    </source>
</evidence>
<dbReference type="Pfam" id="PF08455">
    <property type="entry name" value="SNF2_assoc"/>
    <property type="match status" value="1"/>
</dbReference>
<gene>
    <name evidence="6" type="ORF">KQI89_05325</name>
</gene>
<dbReference type="Pfam" id="PF00271">
    <property type="entry name" value="Helicase_C"/>
    <property type="match status" value="1"/>
</dbReference>
<dbReference type="InterPro" id="IPR013663">
    <property type="entry name" value="Helicase_SWF/SNF/SWI_bac"/>
</dbReference>
<evidence type="ECO:0000259" key="5">
    <source>
        <dbReference type="PROSITE" id="PS51194"/>
    </source>
</evidence>
<reference evidence="6 7" key="1">
    <citation type="submission" date="2021-06" db="EMBL/GenBank/DDBJ databases">
        <authorList>
            <person name="Sun Q."/>
            <person name="Li D."/>
        </authorList>
    </citation>
    <scope>NUCLEOTIDE SEQUENCE [LARGE SCALE GENOMIC DNA]</scope>
    <source>
        <strain evidence="6 7">MSJ-4</strain>
    </source>
</reference>
<keyword evidence="2" id="KW-0862">Zinc</keyword>
<evidence type="ECO:0000259" key="4">
    <source>
        <dbReference type="PROSITE" id="PS51192"/>
    </source>
</evidence>
<comment type="caution">
    <text evidence="6">The sequence shown here is derived from an EMBL/GenBank/DDBJ whole genome shotgun (WGS) entry which is preliminary data.</text>
</comment>
<dbReference type="RefSeq" id="WP_216456196.1">
    <property type="nucleotide sequence ID" value="NZ_JAHLQL010000001.1"/>
</dbReference>
<keyword evidence="6" id="KW-0347">Helicase</keyword>
<dbReference type="PROSITE" id="PS51192">
    <property type="entry name" value="HELICASE_ATP_BIND_1"/>
    <property type="match status" value="1"/>
</dbReference>
<dbReference type="CDD" id="cd18012">
    <property type="entry name" value="DEXQc_arch_SWI2_SNF2"/>
    <property type="match status" value="1"/>
</dbReference>
<name>A0ABS6EY73_9CLOT</name>
<dbReference type="Pfam" id="PF00176">
    <property type="entry name" value="SNF2-rel_dom"/>
    <property type="match status" value="1"/>
</dbReference>
<protein>
    <submittedName>
        <fullName evidence="6">DEAD/DEAH box helicase</fullName>
    </submittedName>
</protein>
<feature type="domain" description="Helicase ATP-binding" evidence="4">
    <location>
        <begin position="626"/>
        <end position="783"/>
    </location>
</feature>
<keyword evidence="6" id="KW-0067">ATP-binding</keyword>
<dbReference type="SMART" id="SM00487">
    <property type="entry name" value="DEXDc"/>
    <property type="match status" value="1"/>
</dbReference>
<evidence type="ECO:0000256" key="1">
    <source>
        <dbReference type="ARBA" id="ARBA00022801"/>
    </source>
</evidence>
<dbReference type="SMART" id="SM00490">
    <property type="entry name" value="HELICc"/>
    <property type="match status" value="1"/>
</dbReference>
<dbReference type="GO" id="GO:0004386">
    <property type="term" value="F:helicase activity"/>
    <property type="evidence" value="ECO:0007669"/>
    <property type="project" value="UniProtKB-KW"/>
</dbReference>
<dbReference type="EMBL" id="JAHLQL010000001">
    <property type="protein sequence ID" value="MBU5591179.1"/>
    <property type="molecule type" value="Genomic_DNA"/>
</dbReference>
<organism evidence="6 7">
    <name type="scientific">Clostridium simiarum</name>
    <dbReference type="NCBI Taxonomy" id="2841506"/>
    <lineage>
        <taxon>Bacteria</taxon>
        <taxon>Bacillati</taxon>
        <taxon>Bacillota</taxon>
        <taxon>Clostridia</taxon>
        <taxon>Eubacteriales</taxon>
        <taxon>Clostridiaceae</taxon>
        <taxon>Clostridium</taxon>
    </lineage>
</organism>
<dbReference type="InterPro" id="IPR001650">
    <property type="entry name" value="Helicase_C-like"/>
</dbReference>
<dbReference type="CDD" id="cd18793">
    <property type="entry name" value="SF2_C_SNF"/>
    <property type="match status" value="1"/>
</dbReference>
<sequence>MNLKQLVDIVLAKSSKWMKNEGHKLYKNGLVSRVKSKKIDNVYNIYGKVKEENKAEEHSTHIRVNMSKGKLEQTICSCEEFSENSIYNKAFMCRHLVATTYRFYDLATKKIEAKSPKEEKYYDVGDIILKQLNNYRHSKEKVKMEIKLIHIPNSSSNYYEVEIKIGKDNMYVINSLEDFVEARIKGTSLFISNEFIYDPKVNYFSEEDEKIAKFVEEYILIKKEFLGGNLNSSFQLVNGRKFRILNNSLRRFLEILHNKKISFKYDYIEYSTRILCEDLPVFFTLKEEGNKFVLTTKDKFPIPLDEKGEVYLYNRELYLPSKIQSELYRPFYNELKDDGKITFSKNAEVFQELIAILNMISQEINFDVSVRDFATNLLLPKFYFYKELEKIFCEAKLTYGDEEIDIIKDSKKKQALIRDFKKEEKIEMELEKLKFIKREDRFVFTGEDEDIYNLLTKGFKSLKSIGEVILLESFNDIKLYDSSSIESSITEGEKGTFNFNYNIGRVPKEEFNHIFMTFKSGKSFYKTKDNSFIDLEDDGIGNFLNLLDGLNYNSDVNGEAMKIDKNKGFYIESLIENKGLSFIRGKELLKEISGRIRDIDKIDYELPKGLKATLRDYQVTGYKWFKSLSYMNFGGILADEMGLGKTVQTISFLLSEKGANSLIVTPTSLIYNWKDEFENFAPELRIGIIHGNKKDRMKVFEDKEKYDVILTTYGTLKNDFQLYKKISFDYCIIDEGQNIKNPLAQSTGIVKQIDARGKFALTGTPIENNLMELWSIFDFIMPGYLYNKEKFEDRFINEGYENIEELKTLIRPFILRREKEDVLKELPEKIEKKFLVEMTSRQNQIYKAYMKEIREKLKNNKEDKITVFSYLTKLRQLCLDPALIIDNYSGGSGKLKIAMTLVEEGIKEGKKILLFSQFTSMLKNISYLLEEAHIDYLYLDGKVKASDRIKLVKDFNESSNINVFLISLKAGGTGLNLTSANLVIHFDPWWNPAVEDQATDRAHRIGQKNLVQVIKLVSQGTIEEKIIKLQEDKKELINNIMNGDLRNGQLLNSLTQEEIMDLFN</sequence>
<evidence type="ECO:0000313" key="6">
    <source>
        <dbReference type="EMBL" id="MBU5591179.1"/>
    </source>
</evidence>
<dbReference type="Proteomes" id="UP000736583">
    <property type="component" value="Unassembled WGS sequence"/>
</dbReference>
<keyword evidence="6" id="KW-0547">Nucleotide-binding</keyword>
<dbReference type="InterPro" id="IPR014001">
    <property type="entry name" value="Helicase_ATP-bd"/>
</dbReference>
<accession>A0ABS6EY73</accession>
<dbReference type="InterPro" id="IPR007527">
    <property type="entry name" value="Znf_SWIM"/>
</dbReference>
<feature type="domain" description="SWIM-type" evidence="3">
    <location>
        <begin position="62"/>
        <end position="104"/>
    </location>
</feature>
<dbReference type="InterPro" id="IPR049730">
    <property type="entry name" value="SNF2/RAD54-like_C"/>
</dbReference>
<keyword evidence="2" id="KW-0863">Zinc-finger</keyword>
<feature type="domain" description="Helicase C-terminal" evidence="5">
    <location>
        <begin position="894"/>
        <end position="1063"/>
    </location>
</feature>
<evidence type="ECO:0000313" key="7">
    <source>
        <dbReference type="Proteomes" id="UP000736583"/>
    </source>
</evidence>
<keyword evidence="7" id="KW-1185">Reference proteome</keyword>
<keyword evidence="1" id="KW-0378">Hydrolase</keyword>
<proteinExistence type="predicted"/>